<dbReference type="EMBL" id="JAZDRO010000002">
    <property type="protein sequence ID" value="MEE2566040.1"/>
    <property type="molecule type" value="Genomic_DNA"/>
</dbReference>
<reference evidence="1 2" key="1">
    <citation type="submission" date="2024-01" db="EMBL/GenBank/DDBJ databases">
        <title>Hyphobacterium bacterium isolated from marine sediment.</title>
        <authorList>
            <person name="Zhao S."/>
        </authorList>
    </citation>
    <scope>NUCLEOTIDE SEQUENCE [LARGE SCALE GENOMIC DNA]</scope>
    <source>
        <strain evidence="1 2">Y60-23</strain>
    </source>
</reference>
<keyword evidence="2" id="KW-1185">Reference proteome</keyword>
<evidence type="ECO:0000313" key="1">
    <source>
        <dbReference type="EMBL" id="MEE2566040.1"/>
    </source>
</evidence>
<organism evidence="1 2">
    <name type="scientific">Hyphobacterium marinum</name>
    <dbReference type="NCBI Taxonomy" id="3116574"/>
    <lineage>
        <taxon>Bacteria</taxon>
        <taxon>Pseudomonadati</taxon>
        <taxon>Pseudomonadota</taxon>
        <taxon>Alphaproteobacteria</taxon>
        <taxon>Maricaulales</taxon>
        <taxon>Maricaulaceae</taxon>
        <taxon>Hyphobacterium</taxon>
    </lineage>
</organism>
<dbReference type="Proteomes" id="UP001310692">
    <property type="component" value="Unassembled WGS sequence"/>
</dbReference>
<proteinExistence type="predicted"/>
<name>A0ABU7LYF1_9PROT</name>
<gene>
    <name evidence="1" type="ORF">V0U35_05045</name>
</gene>
<dbReference type="RefSeq" id="WP_330195581.1">
    <property type="nucleotide sequence ID" value="NZ_JAZDRO010000002.1"/>
</dbReference>
<comment type="caution">
    <text evidence="1">The sequence shown here is derived from an EMBL/GenBank/DDBJ whole genome shotgun (WGS) entry which is preliminary data.</text>
</comment>
<protein>
    <submittedName>
        <fullName evidence="1">Uncharacterized protein</fullName>
    </submittedName>
</protein>
<dbReference type="PROSITE" id="PS51257">
    <property type="entry name" value="PROKAR_LIPOPROTEIN"/>
    <property type="match status" value="1"/>
</dbReference>
<sequence length="190" mass="21576">MAERRVRAPVIQLRAVIVGLAASVVAGCFYADDPLIPRRHAQEPFAEGHYVHAPVDPENGEEWAGSTWEGEIRYTRDRRYRSNAENFPHQNARFRSLGGNVYLAEIPDRDGEDIYSYGLAWLYEGGVITYRAPHCSDLADAMRTELGIAMDQEGLCRLDDLETVMNAMTAWLEAHQDETLRFDGIYRLVE</sequence>
<accession>A0ABU7LYF1</accession>
<evidence type="ECO:0000313" key="2">
    <source>
        <dbReference type="Proteomes" id="UP001310692"/>
    </source>
</evidence>